<keyword evidence="4" id="KW-0433">Leucine-rich repeat</keyword>
<comment type="caution">
    <text evidence="6">The sequence shown here is derived from an EMBL/GenBank/DDBJ whole genome shotgun (WGS) entry which is preliminary data.</text>
</comment>
<evidence type="ECO:0000313" key="6">
    <source>
        <dbReference type="EMBL" id="CAG5906478.1"/>
    </source>
</evidence>
<dbReference type="EMBL" id="CAJRST010010001">
    <property type="protein sequence ID" value="CAG5906478.1"/>
    <property type="molecule type" value="Genomic_DNA"/>
</dbReference>
<dbReference type="Proteomes" id="UP000677803">
    <property type="component" value="Unassembled WGS sequence"/>
</dbReference>
<keyword evidence="5" id="KW-0677">Repeat</keyword>
<dbReference type="PANTHER" id="PTHR46545">
    <property type="entry name" value="LEUCINE-RICH REPEAT-CONTAINING PROTEIN 51"/>
    <property type="match status" value="1"/>
</dbReference>
<proteinExistence type="predicted"/>
<evidence type="ECO:0000256" key="1">
    <source>
        <dbReference type="ARBA" id="ARBA00004496"/>
    </source>
</evidence>
<gene>
    <name evidence="6" type="ORF">MMEN_LOCUS9561</name>
</gene>
<dbReference type="SUPFAM" id="SSF52075">
    <property type="entry name" value="Outer arm dynein light chain 1"/>
    <property type="match status" value="1"/>
</dbReference>
<keyword evidence="7" id="KW-1185">Reference proteome</keyword>
<dbReference type="OrthoDB" id="676979at2759"/>
<dbReference type="AlphaFoldDB" id="A0A8S4B0H5"/>
<organism evidence="6 7">
    <name type="scientific">Menidia menidia</name>
    <name type="common">Atlantic silverside</name>
    <dbReference type="NCBI Taxonomy" id="238744"/>
    <lineage>
        <taxon>Eukaryota</taxon>
        <taxon>Metazoa</taxon>
        <taxon>Chordata</taxon>
        <taxon>Craniata</taxon>
        <taxon>Vertebrata</taxon>
        <taxon>Euteleostomi</taxon>
        <taxon>Actinopterygii</taxon>
        <taxon>Neopterygii</taxon>
        <taxon>Teleostei</taxon>
        <taxon>Neoteleostei</taxon>
        <taxon>Acanthomorphata</taxon>
        <taxon>Ovalentaria</taxon>
        <taxon>Atherinomorphae</taxon>
        <taxon>Atheriniformes</taxon>
        <taxon>Atherinopsidae</taxon>
        <taxon>Menidiinae</taxon>
        <taxon>Menidia</taxon>
    </lineage>
</organism>
<keyword evidence="3" id="KW-0963">Cytoplasm</keyword>
<evidence type="ECO:0000256" key="3">
    <source>
        <dbReference type="ARBA" id="ARBA00022490"/>
    </source>
</evidence>
<dbReference type="InterPro" id="IPR001611">
    <property type="entry name" value="Leu-rich_rpt"/>
</dbReference>
<reference evidence="6" key="1">
    <citation type="submission" date="2021-05" db="EMBL/GenBank/DDBJ databases">
        <authorList>
            <person name="Tigano A."/>
        </authorList>
    </citation>
    <scope>NUCLEOTIDE SEQUENCE</scope>
</reference>
<sequence>MICGSDAMSEIPRCGLRPLRIYSEKKYLSRSVRLNNNNITDLYGIPFILSSFLAQPSKLGWLDLSFNKITHIDVVLCELQELRVLYLHCNSIKDLIETDKLGQLRHLHTITMHGNAIEFAKDYRW</sequence>
<evidence type="ECO:0000313" key="7">
    <source>
        <dbReference type="Proteomes" id="UP000677803"/>
    </source>
</evidence>
<evidence type="ECO:0000256" key="4">
    <source>
        <dbReference type="ARBA" id="ARBA00022614"/>
    </source>
</evidence>
<dbReference type="PROSITE" id="PS51450">
    <property type="entry name" value="LRR"/>
    <property type="match status" value="2"/>
</dbReference>
<protein>
    <recommendedName>
        <fullName evidence="2">Leucine-rich repeat-containing protein 51</fullName>
    </recommendedName>
</protein>
<dbReference type="Pfam" id="PF13855">
    <property type="entry name" value="LRR_8"/>
    <property type="match status" value="1"/>
</dbReference>
<dbReference type="PANTHER" id="PTHR46545:SF1">
    <property type="entry name" value="LEUCINE-RICH REPEAT-CONTAINING PROTEIN 51"/>
    <property type="match status" value="1"/>
</dbReference>
<dbReference type="GO" id="GO:0005737">
    <property type="term" value="C:cytoplasm"/>
    <property type="evidence" value="ECO:0007669"/>
    <property type="project" value="UniProtKB-SubCell"/>
</dbReference>
<evidence type="ECO:0000256" key="2">
    <source>
        <dbReference type="ARBA" id="ARBA00014223"/>
    </source>
</evidence>
<evidence type="ECO:0000256" key="5">
    <source>
        <dbReference type="ARBA" id="ARBA00022737"/>
    </source>
</evidence>
<dbReference type="InterPro" id="IPR032675">
    <property type="entry name" value="LRR_dom_sf"/>
</dbReference>
<accession>A0A8S4B0H5</accession>
<comment type="subcellular location">
    <subcellularLocation>
        <location evidence="1">Cytoplasm</location>
    </subcellularLocation>
</comment>
<dbReference type="Gene3D" id="3.80.10.10">
    <property type="entry name" value="Ribonuclease Inhibitor"/>
    <property type="match status" value="1"/>
</dbReference>
<name>A0A8S4B0H5_9TELE</name>